<dbReference type="AlphaFoldDB" id="A0A0F9JQ11"/>
<dbReference type="Pfam" id="PF09837">
    <property type="entry name" value="DUF2064"/>
    <property type="match status" value="1"/>
</dbReference>
<evidence type="ECO:0000313" key="1">
    <source>
        <dbReference type="EMBL" id="KKM71939.1"/>
    </source>
</evidence>
<dbReference type="Gene3D" id="3.90.550.10">
    <property type="entry name" value="Spore Coat Polysaccharide Biosynthesis Protein SpsA, Chain A"/>
    <property type="match status" value="1"/>
</dbReference>
<evidence type="ECO:0008006" key="2">
    <source>
        <dbReference type="Google" id="ProtNLM"/>
    </source>
</evidence>
<comment type="caution">
    <text evidence="1">The sequence shown here is derived from an EMBL/GenBank/DDBJ whole genome shotgun (WGS) entry which is preliminary data.</text>
</comment>
<proteinExistence type="predicted"/>
<dbReference type="SUPFAM" id="SSF53448">
    <property type="entry name" value="Nucleotide-diphospho-sugar transferases"/>
    <property type="match status" value="1"/>
</dbReference>
<sequence length="192" mass="20939">MAKAPEPESVKTRLKGHLSDEERVALYERMLKDTVERLRQVPGTDTFITYSCTGDGDSSEYFSRFGLPIFPQQGEGLGTRMLLALERVLEMGYSRAALVGADIPGLGPREVVEALGLLDFADAAFGPAADGGYYLVACKKPHPEVFMDVEWSTPDTLMQTLDRAADAGLKTALGPVLEDVDTVDDLRREGLL</sequence>
<dbReference type="InterPro" id="IPR029044">
    <property type="entry name" value="Nucleotide-diphossugar_trans"/>
</dbReference>
<name>A0A0F9JQ11_9ZZZZ</name>
<dbReference type="NCBIfam" id="TIGR04282">
    <property type="entry name" value="glyco_like_cofC"/>
    <property type="match status" value="1"/>
</dbReference>
<dbReference type="PANTHER" id="PTHR36529">
    <property type="entry name" value="SLL1095 PROTEIN"/>
    <property type="match status" value="1"/>
</dbReference>
<protein>
    <recommendedName>
        <fullName evidence="2">Glycosyltransferase</fullName>
    </recommendedName>
</protein>
<dbReference type="EMBL" id="LAZR01009551">
    <property type="protein sequence ID" value="KKM71939.1"/>
    <property type="molecule type" value="Genomic_DNA"/>
</dbReference>
<accession>A0A0F9JQ11</accession>
<gene>
    <name evidence="1" type="ORF">LCGC14_1425520</name>
</gene>
<reference evidence="1" key="1">
    <citation type="journal article" date="2015" name="Nature">
        <title>Complex archaea that bridge the gap between prokaryotes and eukaryotes.</title>
        <authorList>
            <person name="Spang A."/>
            <person name="Saw J.H."/>
            <person name="Jorgensen S.L."/>
            <person name="Zaremba-Niedzwiedzka K."/>
            <person name="Martijn J."/>
            <person name="Lind A.E."/>
            <person name="van Eijk R."/>
            <person name="Schleper C."/>
            <person name="Guy L."/>
            <person name="Ettema T.J."/>
        </authorList>
    </citation>
    <scope>NUCLEOTIDE SEQUENCE</scope>
</reference>
<dbReference type="InterPro" id="IPR018641">
    <property type="entry name" value="Trfase_1_rSAM/seldom-assoc"/>
</dbReference>
<dbReference type="PANTHER" id="PTHR36529:SF1">
    <property type="entry name" value="GLYCOSYLTRANSFERASE"/>
    <property type="match status" value="1"/>
</dbReference>
<organism evidence="1">
    <name type="scientific">marine sediment metagenome</name>
    <dbReference type="NCBI Taxonomy" id="412755"/>
    <lineage>
        <taxon>unclassified sequences</taxon>
        <taxon>metagenomes</taxon>
        <taxon>ecological metagenomes</taxon>
    </lineage>
</organism>